<sequence>MILCVSVQVDVKDPKALFETRKEFLQVSWPTIPETKSVIHPGDPLEHEVTGVSVPLEHSFEFGDIVHFKKRGQLQWKPSRENSISLSQDHFTEEERNKLRDLASTDGLYRIRIPRKFGNEGFTSDYVSSFVRVCSLVESHLSDVIAVNTDVSGSVIGVSIVTIPGACSGAEVEDVDLELFNTTVQLMLPVTAPAPETAAFIERLEHEQAQKAKNPQEQKSFIAKYVSNQSKICNAVVNSAMRGQGLQLRVCGVNVCVYLCVCV</sequence>
<evidence type="ECO:0000256" key="4">
    <source>
        <dbReference type="ARBA" id="ARBA00020105"/>
    </source>
</evidence>
<evidence type="ECO:0000256" key="9">
    <source>
        <dbReference type="ARBA" id="ARBA00023136"/>
    </source>
</evidence>
<accession>A0A4W3JNX1</accession>
<dbReference type="Pfam" id="PF21203">
    <property type="entry name" value="ECM10"/>
    <property type="match status" value="1"/>
</dbReference>
<evidence type="ECO:0000256" key="8">
    <source>
        <dbReference type="ARBA" id="ARBA00022989"/>
    </source>
</evidence>
<name>A0A4W3JNX1_CALMI</name>
<dbReference type="STRING" id="7868.ENSCMIP00000045229"/>
<organism evidence="10 11">
    <name type="scientific">Callorhinchus milii</name>
    <name type="common">Ghost shark</name>
    <dbReference type="NCBI Taxonomy" id="7868"/>
    <lineage>
        <taxon>Eukaryota</taxon>
        <taxon>Metazoa</taxon>
        <taxon>Chordata</taxon>
        <taxon>Craniata</taxon>
        <taxon>Vertebrata</taxon>
        <taxon>Chondrichthyes</taxon>
        <taxon>Holocephali</taxon>
        <taxon>Chimaeriformes</taxon>
        <taxon>Callorhinchidae</taxon>
        <taxon>Callorhinchus</taxon>
    </lineage>
</organism>
<comment type="subunit">
    <text evidence="3">Component of the ER membrane protein complex (EMC).</text>
</comment>
<keyword evidence="6" id="KW-0732">Signal</keyword>
<dbReference type="Proteomes" id="UP000314986">
    <property type="component" value="Unassembled WGS sequence"/>
</dbReference>
<dbReference type="Ensembl" id="ENSCMIT00000045875.1">
    <property type="protein sequence ID" value="ENSCMIP00000045229.1"/>
    <property type="gene ID" value="ENSCMIG00000018681.1"/>
</dbReference>
<comment type="similarity">
    <text evidence="2">Belongs to the EMC10 family.</text>
</comment>
<evidence type="ECO:0000256" key="5">
    <source>
        <dbReference type="ARBA" id="ARBA00022692"/>
    </source>
</evidence>
<evidence type="ECO:0000256" key="6">
    <source>
        <dbReference type="ARBA" id="ARBA00022729"/>
    </source>
</evidence>
<keyword evidence="8" id="KW-1133">Transmembrane helix</keyword>
<dbReference type="AlphaFoldDB" id="A0A4W3JNX1"/>
<reference evidence="11" key="3">
    <citation type="journal article" date="2014" name="Nature">
        <title>Elephant shark genome provides unique insights into gnathostome evolution.</title>
        <authorList>
            <consortium name="International Elephant Shark Genome Sequencing Consortium"/>
            <person name="Venkatesh B."/>
            <person name="Lee A.P."/>
            <person name="Ravi V."/>
            <person name="Maurya A.K."/>
            <person name="Lian M.M."/>
            <person name="Swann J.B."/>
            <person name="Ohta Y."/>
            <person name="Flajnik M.F."/>
            <person name="Sutoh Y."/>
            <person name="Kasahara M."/>
            <person name="Hoon S."/>
            <person name="Gangu V."/>
            <person name="Roy S.W."/>
            <person name="Irimia M."/>
            <person name="Korzh V."/>
            <person name="Kondrychyn I."/>
            <person name="Lim Z.W."/>
            <person name="Tay B.H."/>
            <person name="Tohari S."/>
            <person name="Kong K.W."/>
            <person name="Ho S."/>
            <person name="Lorente-Galdos B."/>
            <person name="Quilez J."/>
            <person name="Marques-Bonet T."/>
            <person name="Raney B.J."/>
            <person name="Ingham P.W."/>
            <person name="Tay A."/>
            <person name="Hillier L.W."/>
            <person name="Minx P."/>
            <person name="Boehm T."/>
            <person name="Wilson R.K."/>
            <person name="Brenner S."/>
            <person name="Warren W.C."/>
        </authorList>
    </citation>
    <scope>NUCLEOTIDE SEQUENCE [LARGE SCALE GENOMIC DNA]</scope>
</reference>
<evidence type="ECO:0000256" key="1">
    <source>
        <dbReference type="ARBA" id="ARBA00004115"/>
    </source>
</evidence>
<keyword evidence="5" id="KW-0812">Transmembrane</keyword>
<dbReference type="GO" id="GO:0072546">
    <property type="term" value="C:EMC complex"/>
    <property type="evidence" value="ECO:0007669"/>
    <property type="project" value="TreeGrafter"/>
</dbReference>
<evidence type="ECO:0000313" key="11">
    <source>
        <dbReference type="Proteomes" id="UP000314986"/>
    </source>
</evidence>
<comment type="subcellular location">
    <subcellularLocation>
        <location evidence="1">Endoplasmic reticulum membrane</location>
        <topology evidence="1">Single-pass type I membrane protein</topology>
    </subcellularLocation>
</comment>
<evidence type="ECO:0000256" key="7">
    <source>
        <dbReference type="ARBA" id="ARBA00022824"/>
    </source>
</evidence>
<dbReference type="PANTHER" id="PTHR21397">
    <property type="entry name" value="CHROMATIN COMPLEXES SUBUNIT BAP18-RELATED"/>
    <property type="match status" value="1"/>
</dbReference>
<dbReference type="GeneTree" id="ENSGT00390000004520"/>
<evidence type="ECO:0000256" key="3">
    <source>
        <dbReference type="ARBA" id="ARBA00011276"/>
    </source>
</evidence>
<reference evidence="11" key="1">
    <citation type="journal article" date="2006" name="Science">
        <title>Ancient noncoding elements conserved in the human genome.</title>
        <authorList>
            <person name="Venkatesh B."/>
            <person name="Kirkness E.F."/>
            <person name="Loh Y.H."/>
            <person name="Halpern A.L."/>
            <person name="Lee A.P."/>
            <person name="Johnson J."/>
            <person name="Dandona N."/>
            <person name="Viswanathan L.D."/>
            <person name="Tay A."/>
            <person name="Venter J.C."/>
            <person name="Strausberg R.L."/>
            <person name="Brenner S."/>
        </authorList>
    </citation>
    <scope>NUCLEOTIDE SEQUENCE [LARGE SCALE GENOMIC DNA]</scope>
</reference>
<evidence type="ECO:0000256" key="2">
    <source>
        <dbReference type="ARBA" id="ARBA00007695"/>
    </source>
</evidence>
<evidence type="ECO:0000313" key="10">
    <source>
        <dbReference type="Ensembl" id="ENSCMIP00000045229.1"/>
    </source>
</evidence>
<dbReference type="InParanoid" id="A0A4W3JNX1"/>
<keyword evidence="9" id="KW-0472">Membrane</keyword>
<keyword evidence="11" id="KW-1185">Reference proteome</keyword>
<reference evidence="10" key="5">
    <citation type="submission" date="2025-09" db="UniProtKB">
        <authorList>
            <consortium name="Ensembl"/>
        </authorList>
    </citation>
    <scope>IDENTIFICATION</scope>
</reference>
<keyword evidence="7" id="KW-0256">Endoplasmic reticulum</keyword>
<reference evidence="11" key="2">
    <citation type="journal article" date="2007" name="PLoS Biol.">
        <title>Survey sequencing and comparative analysis of the elephant shark (Callorhinchus milii) genome.</title>
        <authorList>
            <person name="Venkatesh B."/>
            <person name="Kirkness E.F."/>
            <person name="Loh Y.H."/>
            <person name="Halpern A.L."/>
            <person name="Lee A.P."/>
            <person name="Johnson J."/>
            <person name="Dandona N."/>
            <person name="Viswanathan L.D."/>
            <person name="Tay A."/>
            <person name="Venter J.C."/>
            <person name="Strausberg R.L."/>
            <person name="Brenner S."/>
        </authorList>
    </citation>
    <scope>NUCLEOTIDE SEQUENCE [LARGE SCALE GENOMIC DNA]</scope>
</reference>
<dbReference type="CDD" id="cd22209">
    <property type="entry name" value="EMC10"/>
    <property type="match status" value="1"/>
</dbReference>
<proteinExistence type="inferred from homology"/>
<dbReference type="PANTHER" id="PTHR21397:SF4">
    <property type="entry name" value="ER MEMBRANE PROTEIN COMPLEX SUBUNIT 10"/>
    <property type="match status" value="1"/>
</dbReference>
<reference evidence="10" key="4">
    <citation type="submission" date="2025-08" db="UniProtKB">
        <authorList>
            <consortium name="Ensembl"/>
        </authorList>
    </citation>
    <scope>IDENTIFICATION</scope>
</reference>
<protein>
    <recommendedName>
        <fullName evidence="4">ER membrane protein complex subunit 10</fullName>
    </recommendedName>
</protein>